<keyword evidence="4 6" id="KW-0472">Membrane</keyword>
<dbReference type="EMBL" id="CP099489">
    <property type="protein sequence ID" value="USQ80276.1"/>
    <property type="molecule type" value="Genomic_DNA"/>
</dbReference>
<keyword evidence="2 6" id="KW-0812">Transmembrane</keyword>
<feature type="transmembrane region" description="Helical" evidence="6">
    <location>
        <begin position="43"/>
        <end position="65"/>
    </location>
</feature>
<accession>A0ABY4YU30</accession>
<comment type="subcellular location">
    <subcellularLocation>
        <location evidence="1">Membrane</location>
        <topology evidence="1">Multi-pass membrane protein</topology>
    </subcellularLocation>
</comment>
<proteinExistence type="predicted"/>
<keyword evidence="9" id="KW-1185">Reference proteome</keyword>
<dbReference type="InterPro" id="IPR013525">
    <property type="entry name" value="ABC2_TM"/>
</dbReference>
<evidence type="ECO:0000256" key="3">
    <source>
        <dbReference type="ARBA" id="ARBA00022989"/>
    </source>
</evidence>
<keyword evidence="3 6" id="KW-1133">Transmembrane helix</keyword>
<dbReference type="RefSeq" id="WP_252593652.1">
    <property type="nucleotide sequence ID" value="NZ_CP099489.1"/>
</dbReference>
<evidence type="ECO:0000313" key="8">
    <source>
        <dbReference type="EMBL" id="USQ80276.1"/>
    </source>
</evidence>
<evidence type="ECO:0000313" key="9">
    <source>
        <dbReference type="Proteomes" id="UP001056455"/>
    </source>
</evidence>
<gene>
    <name evidence="8" type="ORF">NF556_01030</name>
</gene>
<evidence type="ECO:0000256" key="2">
    <source>
        <dbReference type="ARBA" id="ARBA00022692"/>
    </source>
</evidence>
<evidence type="ECO:0000256" key="6">
    <source>
        <dbReference type="SAM" id="Phobius"/>
    </source>
</evidence>
<feature type="transmembrane region" description="Helical" evidence="6">
    <location>
        <begin position="253"/>
        <end position="271"/>
    </location>
</feature>
<reference evidence="8" key="1">
    <citation type="submission" date="2022-06" db="EMBL/GenBank/DDBJ databases">
        <title>Ornithinimicrobium HY1793.</title>
        <authorList>
            <person name="Huang Y."/>
        </authorList>
    </citation>
    <scope>NUCLEOTIDE SEQUENCE</scope>
    <source>
        <strain evidence="8">HY1793</strain>
    </source>
</reference>
<dbReference type="PANTHER" id="PTHR43471">
    <property type="entry name" value="ABC TRANSPORTER PERMEASE"/>
    <property type="match status" value="1"/>
</dbReference>
<organism evidence="8 9">
    <name type="scientific">Ornithinimicrobium faecis</name>
    <dbReference type="NCBI Taxonomy" id="2934158"/>
    <lineage>
        <taxon>Bacteria</taxon>
        <taxon>Bacillati</taxon>
        <taxon>Actinomycetota</taxon>
        <taxon>Actinomycetes</taxon>
        <taxon>Micrococcales</taxon>
        <taxon>Ornithinimicrobiaceae</taxon>
        <taxon>Ornithinimicrobium</taxon>
    </lineage>
</organism>
<evidence type="ECO:0000256" key="4">
    <source>
        <dbReference type="ARBA" id="ARBA00023136"/>
    </source>
</evidence>
<dbReference type="Proteomes" id="UP001056455">
    <property type="component" value="Chromosome"/>
</dbReference>
<dbReference type="Pfam" id="PF12698">
    <property type="entry name" value="ABC2_membrane_3"/>
    <property type="match status" value="1"/>
</dbReference>
<name>A0ABY4YU30_9MICO</name>
<protein>
    <submittedName>
        <fullName evidence="8">ABC transporter permease</fullName>
    </submittedName>
</protein>
<evidence type="ECO:0000259" key="7">
    <source>
        <dbReference type="Pfam" id="PF12698"/>
    </source>
</evidence>
<feature type="transmembrane region" description="Helical" evidence="6">
    <location>
        <begin position="366"/>
        <end position="391"/>
    </location>
</feature>
<evidence type="ECO:0000256" key="1">
    <source>
        <dbReference type="ARBA" id="ARBA00004141"/>
    </source>
</evidence>
<feature type="domain" description="ABC-2 type transporter transmembrane" evidence="7">
    <location>
        <begin position="45"/>
        <end position="388"/>
    </location>
</feature>
<dbReference type="PANTHER" id="PTHR43471:SF3">
    <property type="entry name" value="ABC TRANSPORTER PERMEASE PROTEIN NATB"/>
    <property type="match status" value="1"/>
</dbReference>
<feature type="region of interest" description="Disordered" evidence="5">
    <location>
        <begin position="1"/>
        <end position="22"/>
    </location>
</feature>
<feature type="transmembrane region" description="Helical" evidence="6">
    <location>
        <begin position="283"/>
        <end position="305"/>
    </location>
</feature>
<evidence type="ECO:0000256" key="5">
    <source>
        <dbReference type="SAM" id="MobiDB-lite"/>
    </source>
</evidence>
<feature type="transmembrane region" description="Helical" evidence="6">
    <location>
        <begin position="192"/>
        <end position="216"/>
    </location>
</feature>
<sequence length="412" mass="43224">MSTDTSTRSTTKTTTSADASGDTKSPWVLVAMRELQVKLTDRNFLIGTGATLLLIVGMFALQSFLMGGGAPSFKVAVTDEAATTVVAQAEESLQATDAEGSLTSVDVADAAAAETALTEGDADAALLPTDDGWEFVTDGEADSELQGLITDAVSSTTLAQNAEAAGTSLPELTAGTEVSTRDLSGGDDQSRFVSWIAGFAMAMLFYMSAIMFGMAIANSVVEEKQSRIIEILAAAIPVRALLTGKVIGNTVLAFGQMALIGAVALVGLTFTEYDQYLSMLTEGFLWYIPFFVLGFLALACIWAAAGAMASRSEDLQSTTMPLTMALVLVFIVGLSLDGTAKVIGSFVPVLSTILMPMRLLDGTAQWWEAVLALGLTAVFCFITITLGARLYRRSLLQTSGRVSLKAAWAGGE</sequence>